<dbReference type="GO" id="GO:0000271">
    <property type="term" value="P:polysaccharide biosynthetic process"/>
    <property type="evidence" value="ECO:0007669"/>
    <property type="project" value="TreeGrafter"/>
</dbReference>
<keyword evidence="4" id="KW-1185">Reference proteome</keyword>
<dbReference type="GO" id="GO:0030170">
    <property type="term" value="F:pyridoxal phosphate binding"/>
    <property type="evidence" value="ECO:0007669"/>
    <property type="project" value="TreeGrafter"/>
</dbReference>
<dbReference type="InterPro" id="IPR000653">
    <property type="entry name" value="DegT/StrS_aminotransferase"/>
</dbReference>
<gene>
    <name evidence="3" type="ORF">B5G02_06375</name>
</gene>
<evidence type="ECO:0000256" key="2">
    <source>
        <dbReference type="RuleBase" id="RU004508"/>
    </source>
</evidence>
<evidence type="ECO:0000313" key="3">
    <source>
        <dbReference type="EMBL" id="OUN88531.1"/>
    </source>
</evidence>
<dbReference type="Gene3D" id="3.40.640.10">
    <property type="entry name" value="Type I PLP-dependent aspartate aminotransferase-like (Major domain)"/>
    <property type="match status" value="1"/>
</dbReference>
<dbReference type="InterPro" id="IPR015424">
    <property type="entry name" value="PyrdxlP-dep_Trfase"/>
</dbReference>
<dbReference type="AlphaFoldDB" id="A0A1Y3XTT0"/>
<comment type="caution">
    <text evidence="3">The sequence shown here is derived from an EMBL/GenBank/DDBJ whole genome shotgun (WGS) entry which is preliminary data.</text>
</comment>
<organism evidence="3 4">
    <name type="scientific">[Collinsella] massiliensis</name>
    <dbReference type="NCBI Taxonomy" id="1232426"/>
    <lineage>
        <taxon>Bacteria</taxon>
        <taxon>Bacillati</taxon>
        <taxon>Actinomycetota</taxon>
        <taxon>Coriobacteriia</taxon>
        <taxon>Coriobacteriales</taxon>
        <taxon>Coriobacteriaceae</taxon>
        <taxon>Enorma</taxon>
    </lineage>
</organism>
<reference evidence="4" key="1">
    <citation type="submission" date="2017-04" db="EMBL/GenBank/DDBJ databases">
        <title>Function of individual gut microbiota members based on whole genome sequencing of pure cultures obtained from chicken caecum.</title>
        <authorList>
            <person name="Medvecky M."/>
            <person name="Cejkova D."/>
            <person name="Polansky O."/>
            <person name="Karasova D."/>
            <person name="Kubasova T."/>
            <person name="Cizek A."/>
            <person name="Rychlik I."/>
        </authorList>
    </citation>
    <scope>NUCLEOTIDE SEQUENCE [LARGE SCALE GENOMIC DNA]</scope>
    <source>
        <strain evidence="4">An5</strain>
    </source>
</reference>
<proteinExistence type="inferred from homology"/>
<dbReference type="RefSeq" id="WP_094335623.1">
    <property type="nucleotide sequence ID" value="NZ_NFIE01000012.1"/>
</dbReference>
<keyword evidence="2" id="KW-0663">Pyridoxal phosphate</keyword>
<protein>
    <recommendedName>
        <fullName evidence="5">DegT/DnrJ/EryC1/StrS aminotransferase</fullName>
    </recommendedName>
</protein>
<dbReference type="GO" id="GO:0008483">
    <property type="term" value="F:transaminase activity"/>
    <property type="evidence" value="ECO:0007669"/>
    <property type="project" value="TreeGrafter"/>
</dbReference>
<comment type="similarity">
    <text evidence="2">Belongs to the DegT/DnrJ/EryC1 family.</text>
</comment>
<comment type="cofactor">
    <cofactor evidence="1">
        <name>pyridoxal 5'-phosphate</name>
        <dbReference type="ChEBI" id="CHEBI:597326"/>
    </cofactor>
</comment>
<dbReference type="Proteomes" id="UP000195781">
    <property type="component" value="Unassembled WGS sequence"/>
</dbReference>
<accession>A0A1Y3XTT0</accession>
<dbReference type="PANTHER" id="PTHR30244">
    <property type="entry name" value="TRANSAMINASE"/>
    <property type="match status" value="1"/>
</dbReference>
<evidence type="ECO:0008006" key="5">
    <source>
        <dbReference type="Google" id="ProtNLM"/>
    </source>
</evidence>
<dbReference type="InterPro" id="IPR015421">
    <property type="entry name" value="PyrdxlP-dep_Trfase_major"/>
</dbReference>
<evidence type="ECO:0000256" key="1">
    <source>
        <dbReference type="ARBA" id="ARBA00001933"/>
    </source>
</evidence>
<sequence length="401" mass="43983">MPQQHETTDALWNLREAFARRTGTHARDWHLVFKARYGMREVFRTLREERGDGRVVTTLFTGCTAVDSITSAGLTPGYADIDPAILTVDAEALALDESVHAVIDQHSYGMIDEAKSAACAAKAHAAGALYVEDSAHCVARMARDASGVPLADISIHSIGIEKQLGVGFGGAIWVNPDMEDQALRDALTRAFDALQPLPGRIDAAAQHYSLQNRVLAHLPHGLSHSLRARLTASGRLEPPVADMERAGRLPYPGYLPSPRIAQCVLDAFPTLDADEACRREWTRGYLEELGNLDGLEIPGAVYGTARDQSLIRFPIVLPSEEAADPLIAELRGSGLYCVDWYRMPFYPGALDLSAYGMSKDDPRYRAFRARYGGVVGLPTDIDIMRLPEAVAIVRRHIERRA</sequence>
<name>A0A1Y3XTT0_9ACTN</name>
<dbReference type="OrthoDB" id="3181046at2"/>
<dbReference type="Pfam" id="PF01041">
    <property type="entry name" value="DegT_DnrJ_EryC1"/>
    <property type="match status" value="1"/>
</dbReference>
<dbReference type="SUPFAM" id="SSF53383">
    <property type="entry name" value="PLP-dependent transferases"/>
    <property type="match status" value="1"/>
</dbReference>
<dbReference type="PANTHER" id="PTHR30244:SF34">
    <property type="entry name" value="DTDP-4-AMINO-4,6-DIDEOXYGALACTOSE TRANSAMINASE"/>
    <property type="match status" value="1"/>
</dbReference>
<evidence type="ECO:0000313" key="4">
    <source>
        <dbReference type="Proteomes" id="UP000195781"/>
    </source>
</evidence>
<dbReference type="EMBL" id="NFIE01000012">
    <property type="protein sequence ID" value="OUN88531.1"/>
    <property type="molecule type" value="Genomic_DNA"/>
</dbReference>